<reference evidence="4" key="1">
    <citation type="submission" date="2020-06" db="EMBL/GenBank/DDBJ databases">
        <authorList>
            <consortium name="Plant Systems Biology data submission"/>
        </authorList>
    </citation>
    <scope>NUCLEOTIDE SEQUENCE</scope>
    <source>
        <strain evidence="4">D6</strain>
    </source>
</reference>
<gene>
    <name evidence="4" type="ORF">SEMRO_276_G106050.1</name>
</gene>
<dbReference type="PANTHER" id="PTHR24113:SF12">
    <property type="entry name" value="RAN GTPASE-ACTIVATING PROTEIN 1"/>
    <property type="match status" value="1"/>
</dbReference>
<dbReference type="GO" id="GO:0048471">
    <property type="term" value="C:perinuclear region of cytoplasm"/>
    <property type="evidence" value="ECO:0007669"/>
    <property type="project" value="TreeGrafter"/>
</dbReference>
<protein>
    <submittedName>
        <fullName evidence="4">Uncharacterized protein</fullName>
    </submittedName>
</protein>
<accession>A0A9N8DVI1</accession>
<dbReference type="AlphaFoldDB" id="A0A9N8DVI1"/>
<dbReference type="GO" id="GO:0005829">
    <property type="term" value="C:cytosol"/>
    <property type="evidence" value="ECO:0007669"/>
    <property type="project" value="TreeGrafter"/>
</dbReference>
<evidence type="ECO:0000313" key="4">
    <source>
        <dbReference type="EMBL" id="CAB9506719.1"/>
    </source>
</evidence>
<dbReference type="SUPFAM" id="SSF52047">
    <property type="entry name" value="RNI-like"/>
    <property type="match status" value="1"/>
</dbReference>
<evidence type="ECO:0000256" key="2">
    <source>
        <dbReference type="ARBA" id="ARBA00022614"/>
    </source>
</evidence>
<proteinExistence type="predicted"/>
<dbReference type="GO" id="GO:0005634">
    <property type="term" value="C:nucleus"/>
    <property type="evidence" value="ECO:0007669"/>
    <property type="project" value="TreeGrafter"/>
</dbReference>
<comment type="caution">
    <text evidence="4">The sequence shown here is derived from an EMBL/GenBank/DDBJ whole genome shotgun (WGS) entry which is preliminary data.</text>
</comment>
<dbReference type="GO" id="GO:0006913">
    <property type="term" value="P:nucleocytoplasmic transport"/>
    <property type="evidence" value="ECO:0007669"/>
    <property type="project" value="TreeGrafter"/>
</dbReference>
<dbReference type="GO" id="GO:0005096">
    <property type="term" value="F:GTPase activator activity"/>
    <property type="evidence" value="ECO:0007669"/>
    <property type="project" value="UniProtKB-KW"/>
</dbReference>
<evidence type="ECO:0000313" key="5">
    <source>
        <dbReference type="Proteomes" id="UP001153069"/>
    </source>
</evidence>
<organism evidence="4 5">
    <name type="scientific">Seminavis robusta</name>
    <dbReference type="NCBI Taxonomy" id="568900"/>
    <lineage>
        <taxon>Eukaryota</taxon>
        <taxon>Sar</taxon>
        <taxon>Stramenopiles</taxon>
        <taxon>Ochrophyta</taxon>
        <taxon>Bacillariophyta</taxon>
        <taxon>Bacillariophyceae</taxon>
        <taxon>Bacillariophycidae</taxon>
        <taxon>Naviculales</taxon>
        <taxon>Naviculaceae</taxon>
        <taxon>Seminavis</taxon>
    </lineage>
</organism>
<dbReference type="InterPro" id="IPR027038">
    <property type="entry name" value="RanGap"/>
</dbReference>
<dbReference type="OrthoDB" id="42132at2759"/>
<dbReference type="Gene3D" id="3.80.10.10">
    <property type="entry name" value="Ribonuclease Inhibitor"/>
    <property type="match status" value="1"/>
</dbReference>
<keyword evidence="2" id="KW-0433">Leucine-rich repeat</keyword>
<evidence type="ECO:0000256" key="3">
    <source>
        <dbReference type="ARBA" id="ARBA00022737"/>
    </source>
</evidence>
<dbReference type="PANTHER" id="PTHR24113">
    <property type="entry name" value="RAN GTPASE-ACTIVATING PROTEIN 1"/>
    <property type="match status" value="1"/>
</dbReference>
<dbReference type="Proteomes" id="UP001153069">
    <property type="component" value="Unassembled WGS sequence"/>
</dbReference>
<keyword evidence="5" id="KW-1185">Reference proteome</keyword>
<evidence type="ECO:0000256" key="1">
    <source>
        <dbReference type="ARBA" id="ARBA00022468"/>
    </source>
</evidence>
<name>A0A9N8DVI1_9STRA</name>
<sequence>MTGSNTTSTASVTSENEEVTTFPVFELSLDASSDIAGLAIAVSSLSDAVEEVRVDIYNSFTIRWNEEGVPELFEALGRVPQLRKVEFYGLRIFPYRMPIVMAERTLATATRLEEFSLVGINLCEEEADPNGNVFSRFSETLRHHPTLKTFALDNCRLRDEETGPTLDEAIVEPLVQIPSLEKVSLELFVFSKCGSAFLFEMAKALIQANNQSQLEDLSISGCLGGMKGAKTISEMIRVNTSLKSLELHLRSRTEDDDEEGIRELSKALGRNKTLAKFQLHGATNRTGSLETRNIFLQMLESNYALKSGVQVFHPGFLRPENELYLRLNQVGRGRLLLNGLAKREWVDTLIKVRQDLDCLFYFLSTNPSLCNTVGDAFVEEISTPKTPMEGVIPSETTNGTTVATTSTIQVSGCKEPALDCVNRKRKRSIS</sequence>
<dbReference type="InterPro" id="IPR032675">
    <property type="entry name" value="LRR_dom_sf"/>
</dbReference>
<dbReference type="EMBL" id="CAICTM010000275">
    <property type="protein sequence ID" value="CAB9506719.1"/>
    <property type="molecule type" value="Genomic_DNA"/>
</dbReference>
<dbReference type="GO" id="GO:0031267">
    <property type="term" value="F:small GTPase binding"/>
    <property type="evidence" value="ECO:0007669"/>
    <property type="project" value="TreeGrafter"/>
</dbReference>
<keyword evidence="1" id="KW-0343">GTPase activation</keyword>
<keyword evidence="3" id="KW-0677">Repeat</keyword>